<proteinExistence type="predicted"/>
<reference evidence="1 2" key="1">
    <citation type="journal article" date="2011" name="Genome Biol.">
        <title>Comparative genome sequence analysis underscores mycoparasitism as the ancestral life style of Trichoderma.</title>
        <authorList>
            <person name="Kubicek C.P."/>
            <person name="Herrera-Estrella A."/>
            <person name="Seidl-Seiboth V."/>
            <person name="Martinez D.A."/>
            <person name="Druzhinina I.S."/>
            <person name="Thon M."/>
            <person name="Zeilinger S."/>
            <person name="Casas-Flores S."/>
            <person name="Horwitz B.A."/>
            <person name="Mukherjee P.K."/>
            <person name="Mukherjee M."/>
            <person name="Kredics L."/>
            <person name="Alcaraz L.D."/>
            <person name="Aerts A."/>
            <person name="Antal Z."/>
            <person name="Atanasova L."/>
            <person name="Cervantes-Badillo M.G."/>
            <person name="Challacombe J."/>
            <person name="Chertkov O."/>
            <person name="McCluskey K."/>
            <person name="Coulpier F."/>
            <person name="Deshpande N."/>
            <person name="von Doehren H."/>
            <person name="Ebbole D.J."/>
            <person name="Esquivel-Naranjo E.U."/>
            <person name="Fekete E."/>
            <person name="Flipphi M."/>
            <person name="Glaser F."/>
            <person name="Gomez-Rodriguez E.Y."/>
            <person name="Gruber S."/>
            <person name="Han C."/>
            <person name="Henrissat B."/>
            <person name="Hermosa R."/>
            <person name="Hernandez-Onate M."/>
            <person name="Karaffa L."/>
            <person name="Kosti I."/>
            <person name="Le Crom S."/>
            <person name="Lindquist E."/>
            <person name="Lucas S."/>
            <person name="Luebeck M."/>
            <person name="Luebeck P.S."/>
            <person name="Margeot A."/>
            <person name="Metz B."/>
            <person name="Misra M."/>
            <person name="Nevalainen H."/>
            <person name="Omann M."/>
            <person name="Packer N."/>
            <person name="Perrone G."/>
            <person name="Uresti-Rivera E.E."/>
            <person name="Salamov A."/>
            <person name="Schmoll M."/>
            <person name="Seiboth B."/>
            <person name="Shapiro H."/>
            <person name="Sukno S."/>
            <person name="Tamayo-Ramos J.A."/>
            <person name="Tisch D."/>
            <person name="Wiest A."/>
            <person name="Wilkinson H.H."/>
            <person name="Zhang M."/>
            <person name="Coutinho P.M."/>
            <person name="Kenerley C.M."/>
            <person name="Monte E."/>
            <person name="Baker S.E."/>
            <person name="Grigoriev I.V."/>
        </authorList>
    </citation>
    <scope>NUCLEOTIDE SEQUENCE [LARGE SCALE GENOMIC DNA]</scope>
    <source>
        <strain evidence="2">Gv29-8 / FGSC 10586</strain>
    </source>
</reference>
<dbReference type="eggNOG" id="ENOG502RNMY">
    <property type="taxonomic scope" value="Eukaryota"/>
</dbReference>
<dbReference type="VEuPathDB" id="FungiDB:TRIVIDRAFT_206460"/>
<sequence>MASITKLPCEVITSVMRDLGNIRFLLPCLLTCRHFYACYRENPSVAADILQQQVTLALVPYSIAVLEASHLNPRTGVAVRELLKMLYTEPSRLANRLRTMPVPLFMKMGHMHDAIHDLASQYSSHAWTQISNGQPMQAFSGLSLSRTEYYRFCRAFYRVELYFSLFRNSTSSNIASFSDDDREWFFSQHAPWENEQLSGAHDFLELKISKASYDILAHDVELGELGIDYLTPGGDNGWRQLFALLKSSFGAGRADLYDALTNPPGEDLDDGIPLSEYTDEDLDTLFSISHSEDANKGPFQAWRMAFNDLPRRAWAMLTNNAGLRERAYVFWDVERLERCGLLSLFEDVSEDSELLSANKDFDGMYESFEERSRIWQKGGLGYWSNDGESRIVWPTRQGMECLG</sequence>
<evidence type="ECO:0008006" key="3">
    <source>
        <dbReference type="Google" id="ProtNLM"/>
    </source>
</evidence>
<name>G9NAB6_HYPVG</name>
<dbReference type="HOGENOM" id="CLU_047021_1_0_1"/>
<keyword evidence="2" id="KW-1185">Reference proteome</keyword>
<organism evidence="1 2">
    <name type="scientific">Hypocrea virens (strain Gv29-8 / FGSC 10586)</name>
    <name type="common">Gliocladium virens</name>
    <name type="synonym">Trichoderma virens</name>
    <dbReference type="NCBI Taxonomy" id="413071"/>
    <lineage>
        <taxon>Eukaryota</taxon>
        <taxon>Fungi</taxon>
        <taxon>Dikarya</taxon>
        <taxon>Ascomycota</taxon>
        <taxon>Pezizomycotina</taxon>
        <taxon>Sordariomycetes</taxon>
        <taxon>Hypocreomycetidae</taxon>
        <taxon>Hypocreales</taxon>
        <taxon>Hypocreaceae</taxon>
        <taxon>Trichoderma</taxon>
    </lineage>
</organism>
<dbReference type="GeneID" id="25790374"/>
<dbReference type="OMA" id="HAPWEME"/>
<comment type="caution">
    <text evidence="1">The sequence shown here is derived from an EMBL/GenBank/DDBJ whole genome shotgun (WGS) entry which is preliminary data.</text>
</comment>
<gene>
    <name evidence="1" type="ORF">TRIVIDRAFT_206460</name>
</gene>
<dbReference type="Proteomes" id="UP000007115">
    <property type="component" value="Unassembled WGS sequence"/>
</dbReference>
<dbReference type="OrthoDB" id="5427059at2759"/>
<accession>G9NAB6</accession>
<dbReference type="AlphaFoldDB" id="G9NAB6"/>
<evidence type="ECO:0000313" key="1">
    <source>
        <dbReference type="EMBL" id="EHK16882.1"/>
    </source>
</evidence>
<dbReference type="RefSeq" id="XP_013951076.1">
    <property type="nucleotide sequence ID" value="XM_014095601.1"/>
</dbReference>
<dbReference type="InParanoid" id="G9NAB6"/>
<evidence type="ECO:0000313" key="2">
    <source>
        <dbReference type="Proteomes" id="UP000007115"/>
    </source>
</evidence>
<dbReference type="EMBL" id="ABDF02000090">
    <property type="protein sequence ID" value="EHK16882.1"/>
    <property type="molecule type" value="Genomic_DNA"/>
</dbReference>
<dbReference type="STRING" id="413071.G9NAB6"/>
<protein>
    <recommendedName>
        <fullName evidence="3">F-box domain-containing protein</fullName>
    </recommendedName>
</protein>